<evidence type="ECO:0000256" key="3">
    <source>
        <dbReference type="ARBA" id="ARBA00022833"/>
    </source>
</evidence>
<keyword evidence="1" id="KW-0479">Metal-binding</keyword>
<dbReference type="SUPFAM" id="SSF57716">
    <property type="entry name" value="Glucocorticoid receptor-like (DNA-binding domain)"/>
    <property type="match status" value="1"/>
</dbReference>
<dbReference type="OrthoDB" id="962301at2"/>
<gene>
    <name evidence="6" type="ORF">DFQ59_104197</name>
</gene>
<reference evidence="6 7" key="1">
    <citation type="submission" date="2018-07" db="EMBL/GenBank/DDBJ databases">
        <title>Genomic Encyclopedia of Type Strains, Phase IV (KMG-IV): sequencing the most valuable type-strain genomes for metagenomic binning, comparative biology and taxonomic classification.</title>
        <authorList>
            <person name="Goeker M."/>
        </authorList>
    </citation>
    <scope>NUCLEOTIDE SEQUENCE [LARGE SCALE GENOMIC DNA]</scope>
    <source>
        <strain evidence="6 7">DSM 26407</strain>
    </source>
</reference>
<organism evidence="6 7">
    <name type="scientific">Thioalbus denitrificans</name>
    <dbReference type="NCBI Taxonomy" id="547122"/>
    <lineage>
        <taxon>Bacteria</taxon>
        <taxon>Pseudomonadati</taxon>
        <taxon>Pseudomonadota</taxon>
        <taxon>Gammaproteobacteria</taxon>
        <taxon>Chromatiales</taxon>
        <taxon>Ectothiorhodospiraceae</taxon>
        <taxon>Thioalbus</taxon>
    </lineage>
</organism>
<dbReference type="PANTHER" id="PTHR33823">
    <property type="entry name" value="RNA POLYMERASE-BINDING TRANSCRIPTION FACTOR DKSA-RELATED"/>
    <property type="match status" value="1"/>
</dbReference>
<dbReference type="GO" id="GO:0008270">
    <property type="term" value="F:zinc ion binding"/>
    <property type="evidence" value="ECO:0007669"/>
    <property type="project" value="UniProtKB-KW"/>
</dbReference>
<dbReference type="RefSeq" id="WP_114279738.1">
    <property type="nucleotide sequence ID" value="NZ_QPJY01000004.1"/>
</dbReference>
<dbReference type="Pfam" id="PF01258">
    <property type="entry name" value="zf-dskA_traR"/>
    <property type="match status" value="1"/>
</dbReference>
<dbReference type="Gene3D" id="1.20.120.910">
    <property type="entry name" value="DksA, coiled-coil domain"/>
    <property type="match status" value="1"/>
</dbReference>
<accession>A0A369CB47</accession>
<sequence>MAERLTAPQLKSLKQQIRTRLEDKRAEVREILLRADEEHYGELAGQVHDLEDQSLADLLVDVTLADIDRHVHEIRALETALGRMAQDLYGICRECQTDIGHERLQAYPTAERCVDCQAEYERTHAQPGRPTL</sequence>
<dbReference type="PANTHER" id="PTHR33823:SF4">
    <property type="entry name" value="GENERAL STRESS PROTEIN 16O"/>
    <property type="match status" value="1"/>
</dbReference>
<evidence type="ECO:0000256" key="2">
    <source>
        <dbReference type="ARBA" id="ARBA00022771"/>
    </source>
</evidence>
<evidence type="ECO:0000259" key="5">
    <source>
        <dbReference type="Pfam" id="PF01258"/>
    </source>
</evidence>
<proteinExistence type="predicted"/>
<dbReference type="PROSITE" id="PS51128">
    <property type="entry name" value="ZF_DKSA_2"/>
    <property type="match status" value="1"/>
</dbReference>
<dbReference type="AlphaFoldDB" id="A0A369CB47"/>
<dbReference type="SUPFAM" id="SSF109635">
    <property type="entry name" value="DnaK suppressor protein DksA, alpha-hairpin domain"/>
    <property type="match status" value="1"/>
</dbReference>
<feature type="zinc finger region" description="dksA C4-type" evidence="4">
    <location>
        <begin position="92"/>
        <end position="116"/>
    </location>
</feature>
<dbReference type="Proteomes" id="UP000252707">
    <property type="component" value="Unassembled WGS sequence"/>
</dbReference>
<comment type="caution">
    <text evidence="6">The sequence shown here is derived from an EMBL/GenBank/DDBJ whole genome shotgun (WGS) entry which is preliminary data.</text>
</comment>
<dbReference type="EMBL" id="QPJY01000004">
    <property type="protein sequence ID" value="RCX30761.1"/>
    <property type="molecule type" value="Genomic_DNA"/>
</dbReference>
<keyword evidence="2" id="KW-0863">Zinc-finger</keyword>
<evidence type="ECO:0000256" key="1">
    <source>
        <dbReference type="ARBA" id="ARBA00022723"/>
    </source>
</evidence>
<dbReference type="InterPro" id="IPR037187">
    <property type="entry name" value="DnaK_N"/>
</dbReference>
<feature type="domain" description="Zinc finger DksA/TraR C4-type" evidence="5">
    <location>
        <begin position="89"/>
        <end position="122"/>
    </location>
</feature>
<keyword evidence="3" id="KW-0862">Zinc</keyword>
<evidence type="ECO:0000256" key="4">
    <source>
        <dbReference type="PROSITE-ProRule" id="PRU00510"/>
    </source>
</evidence>
<dbReference type="InterPro" id="IPR000962">
    <property type="entry name" value="Znf_DskA_TraR"/>
</dbReference>
<protein>
    <submittedName>
        <fullName evidence="6">TraR/DksA family transcriptional regulator</fullName>
    </submittedName>
</protein>
<evidence type="ECO:0000313" key="6">
    <source>
        <dbReference type="EMBL" id="RCX30761.1"/>
    </source>
</evidence>
<name>A0A369CB47_9GAMM</name>
<evidence type="ECO:0000313" key="7">
    <source>
        <dbReference type="Proteomes" id="UP000252707"/>
    </source>
</evidence>
<keyword evidence="7" id="KW-1185">Reference proteome</keyword>